<sequence>MDYKSLGLKVGLEIHFQLDTEKKLFCDCPTEFGREKYRFIRELHPSLSELGEIDPAVEFEWKRGRKYEYIFAENDCLVEADEEPPKELNREALLISLAVAKALNMKFPDEIYVMRKIVIDGSNVSGFQRTALIAKDGYIEVNGKRIGIQTLCLEEDAARKVEERENLVVYNLDRLGVPLIEIATAPDIEDPREAEIVAKRIGTLVLLTGKCKRVLGAIRQDVNVSIKGGAKTEIKGVQYLSLIPKVVEYEVLRQLRLLEIRDELRKRGLKKEDLDGNIYDLTEILKNTKSKIIKNSLEKGGKVLGIRLKGFKGLIGKEVQPGRRFGTELSDYAKLYGVGGIFHSDELPAYGITQEEVKKVYEFLGLDENKDAFILVADLEEKARNALRSVLNRIKIAFDGIPEETRAANPDGTTRFMRPRPGASRMYPETDIQPIRVTGELLKESEKYVPEPFEVKFERFVKEYGLSKDLAKEMIEDIRLSLFEELVKKYRNVEPKVIASILINDLRYLRREGYEVDRISDGSLDELIGLLDKGVIAKDSVNDILIELSENPEKGVLEIVKEKNLFKLSREEVYKIVLEVFEKFYDRISEKRDKAINIIMSEVKKVVGNRYGSRELYNIIYEILKEKGFIT</sequence>
<keyword evidence="3 6" id="KW-0067">ATP-binding</keyword>
<dbReference type="InterPro" id="IPR014746">
    <property type="entry name" value="Gln_synth/guanido_kin_cat_dom"/>
</dbReference>
<evidence type="ECO:0000256" key="6">
    <source>
        <dbReference type="HAMAP-Rule" id="MF_00588"/>
    </source>
</evidence>
<dbReference type="SMART" id="SM00845">
    <property type="entry name" value="GatB_Yqey"/>
    <property type="match status" value="1"/>
</dbReference>
<dbReference type="GO" id="GO:0005737">
    <property type="term" value="C:cytoplasm"/>
    <property type="evidence" value="ECO:0007669"/>
    <property type="project" value="InterPro"/>
</dbReference>
<dbReference type="HAMAP" id="MF_00588">
    <property type="entry name" value="GatE"/>
    <property type="match status" value="1"/>
</dbReference>
<dbReference type="InterPro" id="IPR006075">
    <property type="entry name" value="Asn/Gln-tRNA_Trfase_suB/E_cat"/>
</dbReference>
<dbReference type="InterPro" id="IPR017959">
    <property type="entry name" value="Asn/Gln-tRNA_amidoTrfase_suB/E"/>
</dbReference>
<comment type="function">
    <text evidence="6">Allows the formation of correctly charged Gln-tRNA(Gln) through the transamidation of misacylated Glu-tRNA(Gln) in organisms which lack glutaminyl-tRNA synthetase. The reaction takes place in the presence of glutamine and ATP through an activated gamma-phospho-Glu-tRNA(Gln). The GatDE system is specific for glutamate and does not act on aspartate.</text>
</comment>
<dbReference type="PANTHER" id="PTHR11659">
    <property type="entry name" value="GLUTAMYL-TRNA GLN AMIDOTRANSFERASE SUBUNIT B MITOCHONDRIAL AND PROKARYOTIC PET112-RELATED"/>
    <property type="match status" value="1"/>
</dbReference>
<dbReference type="SUPFAM" id="SSF55261">
    <property type="entry name" value="GAD domain-like"/>
    <property type="match status" value="1"/>
</dbReference>
<dbReference type="Gene3D" id="1.10.150.380">
    <property type="entry name" value="GatB domain, N-terminal subdomain"/>
    <property type="match status" value="1"/>
</dbReference>
<feature type="domain" description="Asn/Gln amidotransferase" evidence="7">
    <location>
        <begin position="481"/>
        <end position="624"/>
    </location>
</feature>
<dbReference type="SUPFAM" id="SSF55931">
    <property type="entry name" value="Glutamine synthetase/guanido kinase"/>
    <property type="match status" value="1"/>
</dbReference>
<evidence type="ECO:0000256" key="5">
    <source>
        <dbReference type="ARBA" id="ARBA00047913"/>
    </source>
</evidence>
<dbReference type="InterPro" id="IPR004115">
    <property type="entry name" value="GAD-like_sf"/>
</dbReference>
<dbReference type="GO" id="GO:0016740">
    <property type="term" value="F:transferase activity"/>
    <property type="evidence" value="ECO:0007669"/>
    <property type="project" value="UniProtKB-KW"/>
</dbReference>
<comment type="caution">
    <text evidence="8">The sequence shown here is derived from an EMBL/GenBank/DDBJ whole genome shotgun (WGS) entry which is preliminary data.</text>
</comment>
<dbReference type="NCBIfam" id="NF003107">
    <property type="entry name" value="PRK04028.1"/>
    <property type="match status" value="1"/>
</dbReference>
<reference evidence="8 9" key="1">
    <citation type="journal article" date="2018" name="Syst. Appl. Microbiol.">
        <title>A new symbiotic nanoarchaeote (Candidatus Nanoclepta minutus) and its host (Zestosphaera tikiterensis gen. nov., sp. nov.) from a New Zealand hot spring.</title>
        <authorList>
            <person name="St John E."/>
            <person name="Liu Y."/>
            <person name="Podar M."/>
            <person name="Stott M.B."/>
            <person name="Meneghin J."/>
            <person name="Chen Z."/>
            <person name="Lagutin K."/>
            <person name="Mitchell K."/>
            <person name="Reysenbach A.L."/>
        </authorList>
    </citation>
    <scope>NUCLEOTIDE SEQUENCE [LARGE SCALE GENOMIC DNA]</scope>
    <source>
        <strain evidence="8">NZ3</strain>
    </source>
</reference>
<dbReference type="InterPro" id="IPR042114">
    <property type="entry name" value="GatB_C_1"/>
</dbReference>
<evidence type="ECO:0000256" key="2">
    <source>
        <dbReference type="ARBA" id="ARBA00022741"/>
    </source>
</evidence>
<dbReference type="InterPro" id="IPR003789">
    <property type="entry name" value="Asn/Gln_tRNA_amidoTrase-B-like"/>
</dbReference>
<dbReference type="FunFam" id="3.30.1360.30:FF:000003">
    <property type="entry name" value="Glutamyl-tRNA(Gln) amidotransferase subunit E"/>
    <property type="match status" value="1"/>
</dbReference>
<protein>
    <recommendedName>
        <fullName evidence="6">Glutamyl-tRNA(Gln) amidotransferase subunit E</fullName>
        <shortName evidence="6">Glu-ADT subunit E</shortName>
        <ecNumber evidence="6">6.3.5.-</ecNumber>
    </recommendedName>
</protein>
<dbReference type="InterPro" id="IPR004414">
    <property type="entry name" value="GatE"/>
</dbReference>
<dbReference type="EMBL" id="MWMI01000001">
    <property type="protein sequence ID" value="RIB35637.1"/>
    <property type="molecule type" value="Genomic_DNA"/>
</dbReference>
<comment type="subunit">
    <text evidence="6">Heterodimer of GatD and GatE.</text>
</comment>
<keyword evidence="1 6" id="KW-0436">Ligase</keyword>
<dbReference type="GO" id="GO:0006412">
    <property type="term" value="P:translation"/>
    <property type="evidence" value="ECO:0007669"/>
    <property type="project" value="UniProtKB-UniRule"/>
</dbReference>
<dbReference type="Pfam" id="PF02934">
    <property type="entry name" value="GatB_N"/>
    <property type="match status" value="1"/>
</dbReference>
<comment type="catalytic activity">
    <reaction evidence="5 6">
        <text>L-glutamyl-tRNA(Gln) + L-glutamine + ATP + H2O = L-glutaminyl-tRNA(Gln) + L-glutamate + ADP + phosphate + H(+)</text>
        <dbReference type="Rhea" id="RHEA:17521"/>
        <dbReference type="Rhea" id="RHEA-COMP:9681"/>
        <dbReference type="Rhea" id="RHEA-COMP:9684"/>
        <dbReference type="ChEBI" id="CHEBI:15377"/>
        <dbReference type="ChEBI" id="CHEBI:15378"/>
        <dbReference type="ChEBI" id="CHEBI:29985"/>
        <dbReference type="ChEBI" id="CHEBI:30616"/>
        <dbReference type="ChEBI" id="CHEBI:43474"/>
        <dbReference type="ChEBI" id="CHEBI:58359"/>
        <dbReference type="ChEBI" id="CHEBI:78520"/>
        <dbReference type="ChEBI" id="CHEBI:78521"/>
        <dbReference type="ChEBI" id="CHEBI:456216"/>
    </reaction>
</comment>
<dbReference type="GO" id="GO:0004812">
    <property type="term" value="F:aminoacyl-tRNA ligase activity"/>
    <property type="evidence" value="ECO:0007669"/>
    <property type="project" value="InterPro"/>
</dbReference>
<evidence type="ECO:0000256" key="3">
    <source>
        <dbReference type="ARBA" id="ARBA00022840"/>
    </source>
</evidence>
<name>A0A397WQ17_9ARCH</name>
<dbReference type="InterPro" id="IPR018027">
    <property type="entry name" value="Asn/Gln_amidotransferase"/>
</dbReference>
<evidence type="ECO:0000256" key="4">
    <source>
        <dbReference type="ARBA" id="ARBA00022917"/>
    </source>
</evidence>
<comment type="similarity">
    <text evidence="6">Belongs to the GatB/GatE family. GatE subfamily.</text>
</comment>
<evidence type="ECO:0000259" key="7">
    <source>
        <dbReference type="SMART" id="SM00845"/>
    </source>
</evidence>
<keyword evidence="4 6" id="KW-0648">Protein biosynthesis</keyword>
<gene>
    <name evidence="6" type="primary">gatE</name>
    <name evidence="8" type="ORF">BXU00_00860</name>
</gene>
<accession>A0A397WQ17</accession>
<dbReference type="GO" id="GO:0050567">
    <property type="term" value="F:glutaminyl-tRNA synthase (glutamine-hydrolyzing) activity"/>
    <property type="evidence" value="ECO:0007669"/>
    <property type="project" value="UniProtKB-UniRule"/>
</dbReference>
<dbReference type="Gene3D" id="3.30.1360.30">
    <property type="entry name" value="GAD-like domain"/>
    <property type="match status" value="1"/>
</dbReference>
<dbReference type="AlphaFoldDB" id="A0A397WQ17"/>
<dbReference type="Pfam" id="PF02637">
    <property type="entry name" value="GatB_Yqey"/>
    <property type="match status" value="1"/>
</dbReference>
<dbReference type="GO" id="GO:0070681">
    <property type="term" value="P:glutaminyl-tRNAGln biosynthesis via transamidation"/>
    <property type="evidence" value="ECO:0007669"/>
    <property type="project" value="TreeGrafter"/>
</dbReference>
<dbReference type="PROSITE" id="PS01234">
    <property type="entry name" value="GATB"/>
    <property type="match status" value="1"/>
</dbReference>
<dbReference type="Proteomes" id="UP000266622">
    <property type="component" value="Unassembled WGS sequence"/>
</dbReference>
<dbReference type="SUPFAM" id="SSF89095">
    <property type="entry name" value="GatB/YqeY motif"/>
    <property type="match status" value="1"/>
</dbReference>
<dbReference type="InterPro" id="IPR029351">
    <property type="entry name" value="GAD_dom"/>
</dbReference>
<evidence type="ECO:0000256" key="1">
    <source>
        <dbReference type="ARBA" id="ARBA00022598"/>
    </source>
</evidence>
<evidence type="ECO:0000313" key="8">
    <source>
        <dbReference type="EMBL" id="RIB35637.1"/>
    </source>
</evidence>
<evidence type="ECO:0000313" key="9">
    <source>
        <dbReference type="Proteomes" id="UP000266622"/>
    </source>
</evidence>
<proteinExistence type="inferred from homology"/>
<dbReference type="Pfam" id="PF02938">
    <property type="entry name" value="GAD"/>
    <property type="match status" value="1"/>
</dbReference>
<dbReference type="GO" id="GO:0005524">
    <property type="term" value="F:ATP binding"/>
    <property type="evidence" value="ECO:0007669"/>
    <property type="project" value="UniProtKB-KW"/>
</dbReference>
<dbReference type="NCBIfam" id="TIGR00134">
    <property type="entry name" value="gatE_arch"/>
    <property type="match status" value="1"/>
</dbReference>
<organism evidence="8 9">
    <name type="scientific">Candidatus Nanoclepta minutus</name>
    <dbReference type="NCBI Taxonomy" id="1940235"/>
    <lineage>
        <taxon>Archaea</taxon>
        <taxon>Nanobdellota</taxon>
        <taxon>Candidatus Nanoclepta</taxon>
    </lineage>
</organism>
<keyword evidence="2 6" id="KW-0547">Nucleotide-binding</keyword>
<dbReference type="InterPro" id="IPR017958">
    <property type="entry name" value="Gln-tRNA_amidoTrfase_suB_CS"/>
</dbReference>
<dbReference type="EC" id="6.3.5.-" evidence="6"/>
<keyword evidence="8" id="KW-0808">Transferase</keyword>
<dbReference type="PANTHER" id="PTHR11659:SF2">
    <property type="entry name" value="GLUTAMYL-TRNA(GLN) AMIDOTRANSFERASE SUBUNIT E"/>
    <property type="match status" value="1"/>
</dbReference>